<evidence type="ECO:0000256" key="1">
    <source>
        <dbReference type="ARBA" id="ARBA00012502"/>
    </source>
</evidence>
<evidence type="ECO:0000313" key="7">
    <source>
        <dbReference type="Proteomes" id="UP000093366"/>
    </source>
</evidence>
<dbReference type="EC" id="1.8.4.11" evidence="1"/>
<dbReference type="AlphaFoldDB" id="A0A1C0TUY2"/>
<gene>
    <name evidence="6" type="ORF">A7985_04000</name>
</gene>
<feature type="domain" description="Peptide methionine sulphoxide reductase MsrA" evidence="5">
    <location>
        <begin position="6"/>
        <end position="139"/>
    </location>
</feature>
<protein>
    <recommendedName>
        <fullName evidence="1">peptide-methionine (S)-S-oxide reductase</fullName>
        <ecNumber evidence="1">1.8.4.11</ecNumber>
    </recommendedName>
</protein>
<dbReference type="EMBL" id="MAUJ01000001">
    <property type="protein sequence ID" value="OCQ23121.1"/>
    <property type="molecule type" value="Genomic_DNA"/>
</dbReference>
<comment type="catalytic activity">
    <reaction evidence="3">
        <text>L-methionyl-[protein] + [thioredoxin]-disulfide + H2O = L-methionyl-(S)-S-oxide-[protein] + [thioredoxin]-dithiol</text>
        <dbReference type="Rhea" id="RHEA:14217"/>
        <dbReference type="Rhea" id="RHEA-COMP:10698"/>
        <dbReference type="Rhea" id="RHEA-COMP:10700"/>
        <dbReference type="Rhea" id="RHEA-COMP:12313"/>
        <dbReference type="Rhea" id="RHEA-COMP:12315"/>
        <dbReference type="ChEBI" id="CHEBI:15377"/>
        <dbReference type="ChEBI" id="CHEBI:16044"/>
        <dbReference type="ChEBI" id="CHEBI:29950"/>
        <dbReference type="ChEBI" id="CHEBI:44120"/>
        <dbReference type="ChEBI" id="CHEBI:50058"/>
        <dbReference type="EC" id="1.8.4.11"/>
    </reaction>
</comment>
<dbReference type="SUPFAM" id="SSF55068">
    <property type="entry name" value="Peptide methionine sulfoxide reductase"/>
    <property type="match status" value="1"/>
</dbReference>
<dbReference type="InterPro" id="IPR002569">
    <property type="entry name" value="Met_Sox_Rdtase_MsrA_dom"/>
</dbReference>
<organism evidence="6 7">
    <name type="scientific">Pseudoalteromonas luteoviolacea</name>
    <dbReference type="NCBI Taxonomy" id="43657"/>
    <lineage>
        <taxon>Bacteria</taxon>
        <taxon>Pseudomonadati</taxon>
        <taxon>Pseudomonadota</taxon>
        <taxon>Gammaproteobacteria</taxon>
        <taxon>Alteromonadales</taxon>
        <taxon>Pseudoalteromonadaceae</taxon>
        <taxon>Pseudoalteromonas</taxon>
    </lineage>
</organism>
<dbReference type="PANTHER" id="PTHR43774:SF1">
    <property type="entry name" value="PEPTIDE METHIONINE SULFOXIDE REDUCTASE MSRA 2"/>
    <property type="match status" value="1"/>
</dbReference>
<dbReference type="Gene3D" id="3.30.1060.10">
    <property type="entry name" value="Peptide methionine sulphoxide reductase MsrA"/>
    <property type="match status" value="1"/>
</dbReference>
<dbReference type="PANTHER" id="PTHR43774">
    <property type="entry name" value="PEPTIDE METHIONINE SULFOXIDE REDUCTASE"/>
    <property type="match status" value="1"/>
</dbReference>
<proteinExistence type="predicted"/>
<evidence type="ECO:0000259" key="5">
    <source>
        <dbReference type="Pfam" id="PF01625"/>
    </source>
</evidence>
<evidence type="ECO:0000313" key="6">
    <source>
        <dbReference type="EMBL" id="OCQ23121.1"/>
    </source>
</evidence>
<dbReference type="Pfam" id="PF01625">
    <property type="entry name" value="PMSR"/>
    <property type="match status" value="1"/>
</dbReference>
<evidence type="ECO:0000256" key="3">
    <source>
        <dbReference type="ARBA" id="ARBA00047806"/>
    </source>
</evidence>
<dbReference type="GO" id="GO:0008113">
    <property type="term" value="F:peptide-methionine (S)-S-oxide reductase activity"/>
    <property type="evidence" value="ECO:0007669"/>
    <property type="project" value="UniProtKB-EC"/>
</dbReference>
<comment type="catalytic activity">
    <reaction evidence="4">
        <text>[thioredoxin]-disulfide + L-methionine + H2O = L-methionine (S)-S-oxide + [thioredoxin]-dithiol</text>
        <dbReference type="Rhea" id="RHEA:19993"/>
        <dbReference type="Rhea" id="RHEA-COMP:10698"/>
        <dbReference type="Rhea" id="RHEA-COMP:10700"/>
        <dbReference type="ChEBI" id="CHEBI:15377"/>
        <dbReference type="ChEBI" id="CHEBI:29950"/>
        <dbReference type="ChEBI" id="CHEBI:50058"/>
        <dbReference type="ChEBI" id="CHEBI:57844"/>
        <dbReference type="ChEBI" id="CHEBI:58772"/>
        <dbReference type="EC" id="1.8.4.11"/>
    </reaction>
</comment>
<dbReference type="InterPro" id="IPR036509">
    <property type="entry name" value="Met_Sox_Rdtase_MsrA_sf"/>
</dbReference>
<evidence type="ECO:0000256" key="4">
    <source>
        <dbReference type="ARBA" id="ARBA00048782"/>
    </source>
</evidence>
<name>A0A1C0TUY2_9GAMM</name>
<reference evidence="7" key="1">
    <citation type="submission" date="2016-07" db="EMBL/GenBank/DDBJ databases">
        <authorList>
            <person name="Florea S."/>
            <person name="Webb J.S."/>
            <person name="Jaromczyk J."/>
            <person name="Schardl C.L."/>
        </authorList>
    </citation>
    <scope>NUCLEOTIDE SEQUENCE [LARGE SCALE GENOMIC DNA]</scope>
    <source>
        <strain evidence="7">IPB1</strain>
    </source>
</reference>
<sequence length="168" mass="19117">MNKLGVGGSCYWCTEAIFTSLNGVIKVTQGWVNSIGDQSGFSEGILIEFDTEVITLCDLIEIHLHTHSSTSNHSRRDKYRSAVYCFDELQKQSAEECLDLLGKGFEEQIITQALIFNEFKASAAHYQNYFYTEPSRPFCKNIITPKLKKLLEQFGEKVDEVKVKKALY</sequence>
<evidence type="ECO:0000256" key="2">
    <source>
        <dbReference type="ARBA" id="ARBA00023002"/>
    </source>
</evidence>
<comment type="caution">
    <text evidence="6">The sequence shown here is derived from an EMBL/GenBank/DDBJ whole genome shotgun (WGS) entry which is preliminary data.</text>
</comment>
<keyword evidence="2" id="KW-0560">Oxidoreductase</keyword>
<dbReference type="Proteomes" id="UP000093366">
    <property type="component" value="Unassembled WGS sequence"/>
</dbReference>
<accession>A0A1C0TUY2</accession>
<dbReference type="OrthoDB" id="4174719at2"/>
<dbReference type="RefSeq" id="WP_065789106.1">
    <property type="nucleotide sequence ID" value="NZ_MAUJ01000001.1"/>
</dbReference>